<dbReference type="SUPFAM" id="SSF52343">
    <property type="entry name" value="Ferredoxin reductase-like, C-terminal NADP-linked domain"/>
    <property type="match status" value="1"/>
</dbReference>
<comment type="cofactor">
    <cofactor evidence="10">
        <name>[2Fe-2S] cluster</name>
        <dbReference type="ChEBI" id="CHEBI:190135"/>
    </cofactor>
</comment>
<dbReference type="Proteomes" id="UP001200513">
    <property type="component" value="Chromosome"/>
</dbReference>
<keyword evidence="2" id="KW-0813">Transport</keyword>
<keyword evidence="5 12" id="KW-0479">Metal-binding</keyword>
<keyword evidence="9 12" id="KW-0411">Iron-sulfur</keyword>
<evidence type="ECO:0000256" key="3">
    <source>
        <dbReference type="ARBA" id="ARBA00022630"/>
    </source>
</evidence>
<dbReference type="NCBIfam" id="NF000796">
    <property type="entry name" value="PRK00054.1-1"/>
    <property type="match status" value="1"/>
</dbReference>
<evidence type="ECO:0000256" key="7">
    <source>
        <dbReference type="ARBA" id="ARBA00022982"/>
    </source>
</evidence>
<sequence>MTKYFHNSKPEMSKIVKIREEDEDTRTFFIKLPFTPKKPKPGQFVMLWVPGIDEFPIGVAGIRDQILELCVAKVGEGTEALFELEQGDLVGIRGFFGKAFRIKKSITHIIVGGGYGMPPLKYLIEEIIKGRTERDEIFVFEGAKTKEKLLYVELLEKWTKEKKIVFFPFTDDGSYGRKGFPTEGVKEYLNQDNKKSVVIYSAGPEKMMKILFDICRNYNYIIDIQMSLADRHMRCGFGLCGACVVDPEGLRICVDGPVFSKEQLERIADFGSYSRLPSGRKEEI</sequence>
<evidence type="ECO:0000256" key="4">
    <source>
        <dbReference type="ARBA" id="ARBA00022714"/>
    </source>
</evidence>
<dbReference type="AlphaFoldDB" id="A0A9Y1BQX4"/>
<feature type="binding site" evidence="12">
    <location>
        <position position="235"/>
    </location>
    <ligand>
        <name>[2Fe-2S] cluster</name>
        <dbReference type="ChEBI" id="CHEBI:190135"/>
    </ligand>
</feature>
<comment type="cofactor">
    <cofactor evidence="11">
        <name>FAD</name>
        <dbReference type="ChEBI" id="CHEBI:57692"/>
    </cofactor>
    <text evidence="11">Binds 1 FAD per subunit.</text>
</comment>
<evidence type="ECO:0000256" key="8">
    <source>
        <dbReference type="ARBA" id="ARBA00023004"/>
    </source>
</evidence>
<dbReference type="GO" id="GO:0006221">
    <property type="term" value="P:pyrimidine nucleotide biosynthetic process"/>
    <property type="evidence" value="ECO:0007669"/>
    <property type="project" value="InterPro"/>
</dbReference>
<evidence type="ECO:0000259" key="13">
    <source>
        <dbReference type="PROSITE" id="PS51384"/>
    </source>
</evidence>
<evidence type="ECO:0000256" key="5">
    <source>
        <dbReference type="ARBA" id="ARBA00022723"/>
    </source>
</evidence>
<dbReference type="PANTHER" id="PTHR43513">
    <property type="entry name" value="DIHYDROOROTATE DEHYDROGENASE B (NAD(+)), ELECTRON TRANSFER SUBUNIT"/>
    <property type="match status" value="1"/>
</dbReference>
<dbReference type="EMBL" id="CP084167">
    <property type="protein sequence ID" value="UJG43538.1"/>
    <property type="molecule type" value="Genomic_DNA"/>
</dbReference>
<dbReference type="SUPFAM" id="SSF63380">
    <property type="entry name" value="Riboflavin synthase domain-like"/>
    <property type="match status" value="1"/>
</dbReference>
<feature type="domain" description="FAD-binding FR-type" evidence="13">
    <location>
        <begin position="8"/>
        <end position="102"/>
    </location>
</feature>
<accession>A0A9Y1BQX4</accession>
<dbReference type="InterPro" id="IPR001433">
    <property type="entry name" value="OxRdtase_FAD/NAD-bd"/>
</dbReference>
<name>A0A9Y1BQX4_9ARCH</name>
<dbReference type="GO" id="GO:0016491">
    <property type="term" value="F:oxidoreductase activity"/>
    <property type="evidence" value="ECO:0007669"/>
    <property type="project" value="InterPro"/>
</dbReference>
<keyword evidence="8 12" id="KW-0408">Iron</keyword>
<evidence type="ECO:0000256" key="2">
    <source>
        <dbReference type="ARBA" id="ARBA00022448"/>
    </source>
</evidence>
<dbReference type="InterPro" id="IPR037117">
    <property type="entry name" value="Dihydroorotate_DH_ele_sf"/>
</dbReference>
<evidence type="ECO:0000256" key="1">
    <source>
        <dbReference type="ARBA" id="ARBA00006422"/>
    </source>
</evidence>
<feature type="binding site" evidence="12">
    <location>
        <position position="253"/>
    </location>
    <ligand>
        <name>[2Fe-2S] cluster</name>
        <dbReference type="ChEBI" id="CHEBI:190135"/>
    </ligand>
</feature>
<evidence type="ECO:0000256" key="6">
    <source>
        <dbReference type="ARBA" id="ARBA00022827"/>
    </source>
</evidence>
<keyword evidence="4 12" id="KW-0001">2Fe-2S</keyword>
<gene>
    <name evidence="14" type="ORF">K9W46_14355</name>
</gene>
<dbReference type="Pfam" id="PF10418">
    <property type="entry name" value="DHODB_Fe-S_bind"/>
    <property type="match status" value="1"/>
</dbReference>
<dbReference type="GO" id="GO:0050660">
    <property type="term" value="F:flavin adenine dinucleotide binding"/>
    <property type="evidence" value="ECO:0007669"/>
    <property type="project" value="InterPro"/>
</dbReference>
<dbReference type="PANTHER" id="PTHR43513:SF3">
    <property type="entry name" value="DIHYDROOROTATE DEHYDROGENASE B (NAD(+)), ELECTRON TRANSFER SUBUNIT-RELATED"/>
    <property type="match status" value="1"/>
</dbReference>
<dbReference type="InterPro" id="IPR012165">
    <property type="entry name" value="Cyt_c3_hydrogenase_gsu"/>
</dbReference>
<protein>
    <submittedName>
        <fullName evidence="14">Dihydroorotate dehydrogenase electron transfer subunit</fullName>
    </submittedName>
</protein>
<evidence type="ECO:0000256" key="9">
    <source>
        <dbReference type="ARBA" id="ARBA00023014"/>
    </source>
</evidence>
<dbReference type="Gene3D" id="2.40.30.10">
    <property type="entry name" value="Translation factors"/>
    <property type="match status" value="1"/>
</dbReference>
<dbReference type="PROSITE" id="PS51384">
    <property type="entry name" value="FAD_FR"/>
    <property type="match status" value="1"/>
</dbReference>
<comment type="cofactor">
    <cofactor evidence="12">
        <name>[2Fe-2S] cluster</name>
        <dbReference type="ChEBI" id="CHEBI:190135"/>
    </cofactor>
    <text evidence="12">Binds 1 [2Fe-2S] cluster per subunit.</text>
</comment>
<dbReference type="InterPro" id="IPR039261">
    <property type="entry name" value="FNR_nucleotide-bd"/>
</dbReference>
<keyword evidence="3 11" id="KW-0285">Flavoprotein</keyword>
<comment type="similarity">
    <text evidence="1">Belongs to the PyrK family.</text>
</comment>
<dbReference type="Gene3D" id="3.40.50.80">
    <property type="entry name" value="Nucleotide-binding domain of ferredoxin-NADP reductase (FNR) module"/>
    <property type="match status" value="1"/>
</dbReference>
<feature type="binding site" evidence="12">
    <location>
        <position position="240"/>
    </location>
    <ligand>
        <name>[2Fe-2S] cluster</name>
        <dbReference type="ChEBI" id="CHEBI:190135"/>
    </ligand>
</feature>
<feature type="binding site" evidence="11">
    <location>
        <begin position="77"/>
        <end position="78"/>
    </location>
    <ligand>
        <name>FAD</name>
        <dbReference type="ChEBI" id="CHEBI:57692"/>
    </ligand>
</feature>
<dbReference type="InterPro" id="IPR050353">
    <property type="entry name" value="PyrK_electron_transfer"/>
</dbReference>
<dbReference type="InterPro" id="IPR017927">
    <property type="entry name" value="FAD-bd_FR_type"/>
</dbReference>
<dbReference type="InterPro" id="IPR019480">
    <property type="entry name" value="Dihydroorotate_DH_Fe-S-bd"/>
</dbReference>
<proteinExistence type="inferred from homology"/>
<dbReference type="GO" id="GO:0046872">
    <property type="term" value="F:metal ion binding"/>
    <property type="evidence" value="ECO:0007669"/>
    <property type="project" value="UniProtKB-KW"/>
</dbReference>
<dbReference type="Gene3D" id="2.10.240.10">
    <property type="entry name" value="Dihydroorotate dehydrogenase, electron transfer subunit"/>
    <property type="match status" value="1"/>
</dbReference>
<dbReference type="GO" id="GO:0051537">
    <property type="term" value="F:2 iron, 2 sulfur cluster binding"/>
    <property type="evidence" value="ECO:0007669"/>
    <property type="project" value="UniProtKB-KW"/>
</dbReference>
<dbReference type="PIRSF" id="PIRSF006816">
    <property type="entry name" value="Cyc3_hyd_g"/>
    <property type="match status" value="1"/>
</dbReference>
<evidence type="ECO:0000313" key="14">
    <source>
        <dbReference type="EMBL" id="UJG43538.1"/>
    </source>
</evidence>
<keyword evidence="7" id="KW-0249">Electron transport</keyword>
<reference evidence="14" key="1">
    <citation type="journal article" date="2022" name="Nat. Microbiol.">
        <title>Unique mobile elements and scalable gene flow at the prokaryote-eukaryote boundary revealed by circularized Asgard archaea genomes.</title>
        <authorList>
            <person name="Wu F."/>
            <person name="Speth D.R."/>
            <person name="Philosof A."/>
            <person name="Cremiere A."/>
            <person name="Narayanan A."/>
            <person name="Barco R.A."/>
            <person name="Connon S.A."/>
            <person name="Amend J.P."/>
            <person name="Antoshechkin I.A."/>
            <person name="Orphan V.J."/>
        </authorList>
    </citation>
    <scope>NUCLEOTIDE SEQUENCE</scope>
    <source>
        <strain evidence="14">PR6</strain>
    </source>
</reference>
<feature type="binding site" evidence="12">
    <location>
        <position position="243"/>
    </location>
    <ligand>
        <name>[2Fe-2S] cluster</name>
        <dbReference type="ChEBI" id="CHEBI:190135"/>
    </ligand>
</feature>
<evidence type="ECO:0000256" key="10">
    <source>
        <dbReference type="ARBA" id="ARBA00034078"/>
    </source>
</evidence>
<dbReference type="InterPro" id="IPR017938">
    <property type="entry name" value="Riboflavin_synthase-like_b-brl"/>
</dbReference>
<evidence type="ECO:0000256" key="11">
    <source>
        <dbReference type="PIRSR" id="PIRSR006816-1"/>
    </source>
</evidence>
<keyword evidence="6 11" id="KW-0274">FAD</keyword>
<evidence type="ECO:0000256" key="12">
    <source>
        <dbReference type="PIRSR" id="PIRSR006816-2"/>
    </source>
</evidence>
<dbReference type="Pfam" id="PF00175">
    <property type="entry name" value="NAD_binding_1"/>
    <property type="match status" value="1"/>
</dbReference>
<organism evidence="14">
    <name type="scientific">Candidatus Heimdallarchaeum endolithica</name>
    <dbReference type="NCBI Taxonomy" id="2876572"/>
    <lineage>
        <taxon>Archaea</taxon>
        <taxon>Promethearchaeati</taxon>
        <taxon>Candidatus Heimdallarchaeota</taxon>
        <taxon>Candidatus Heimdallarchaeia (ex Rinke et al. 2021) (nom. nud.)</taxon>
        <taxon>Candidatus Heimdallarchaeales</taxon>
        <taxon>Candidatus Heimdallarchaeaceae</taxon>
        <taxon>Candidatus Heimdallarchaeum</taxon>
    </lineage>
</organism>